<evidence type="ECO:0000256" key="1">
    <source>
        <dbReference type="SAM" id="SignalP"/>
    </source>
</evidence>
<sequence length="666" mass="74554">MKNLLAALTFGLSAAAALGCGPYFPESYLAFETPRTGDFDLACHIKALAEHFHPDMPIVPKPAKNVSTAEGTRLDFLAAAAAAGLPERECPVALERYLAFCRQPSPEAVPSALPAKLREFYLYALGRNAVMTDPDDRCPEAWRELLSLPPELRHYRTTWVLYMLGNLQLNRAPEEAFRYYTRLREAAREGFADTIGLAWLSLRTNEKTPGPQALRYMVAAVAGGRTPDLWAFRRIAGKAAKENAKEALADPVVREVLLATSADPLPLLARLQPETKPLMAERLAARCYFDNRLDACRALLALCPENSLIRLYLEARLARREGDIPLAADKLSRWLRTYRAAGKTGLTFHPDEAKRLYAVDASAAGNSFPEEVNGVLGTILVEQQDFLEALHAFLAAGSWNDAAIVAEQLLPTDRLIEYCRNHASDPENARQARLRYLLARRLMREYRVEEAGAFFPEAMKPLYELYRTANRRANDPSLAEGERALALFQLGRLLRQRGFELRGTELEPDQFIVAGAHEELPSQNWRDGQFPLKTVDWYFSDLPRGPELINWSAPLPNLNRLARRFHYRRIAADFFARAGVLADDPALRAAAFWSAGYCLKDRHPDEANEYYLMLCDSGDAPMAAEARQLKWFPANPALELLVFKSPLEKEPGKEEIAEAASAKNGK</sequence>
<keyword evidence="3" id="KW-1185">Reference proteome</keyword>
<feature type="signal peptide" evidence="1">
    <location>
        <begin position="1"/>
        <end position="19"/>
    </location>
</feature>
<dbReference type="EMBL" id="VUNS01000019">
    <property type="protein sequence ID" value="MST98434.1"/>
    <property type="molecule type" value="Genomic_DNA"/>
</dbReference>
<comment type="caution">
    <text evidence="2">The sequence shown here is derived from an EMBL/GenBank/DDBJ whole genome shotgun (WGS) entry which is preliminary data.</text>
</comment>
<organism evidence="2 3">
    <name type="scientific">Victivallis lenta</name>
    <dbReference type="NCBI Taxonomy" id="2606640"/>
    <lineage>
        <taxon>Bacteria</taxon>
        <taxon>Pseudomonadati</taxon>
        <taxon>Lentisphaerota</taxon>
        <taxon>Lentisphaeria</taxon>
        <taxon>Victivallales</taxon>
        <taxon>Victivallaceae</taxon>
        <taxon>Victivallis</taxon>
    </lineage>
</organism>
<accession>A0A844G647</accession>
<dbReference type="RefSeq" id="WP_154419434.1">
    <property type="nucleotide sequence ID" value="NZ_VUNS01000019.1"/>
</dbReference>
<dbReference type="AlphaFoldDB" id="A0A844G647"/>
<dbReference type="PROSITE" id="PS51257">
    <property type="entry name" value="PROKAR_LIPOPROTEIN"/>
    <property type="match status" value="1"/>
</dbReference>
<protein>
    <recommendedName>
        <fullName evidence="4">Tetratricopeptide repeat protein</fullName>
    </recommendedName>
</protein>
<proteinExistence type="predicted"/>
<evidence type="ECO:0000313" key="3">
    <source>
        <dbReference type="Proteomes" id="UP000435649"/>
    </source>
</evidence>
<feature type="chain" id="PRO_5032963392" description="Tetratricopeptide repeat protein" evidence="1">
    <location>
        <begin position="20"/>
        <end position="666"/>
    </location>
</feature>
<dbReference type="Proteomes" id="UP000435649">
    <property type="component" value="Unassembled WGS sequence"/>
</dbReference>
<keyword evidence="1" id="KW-0732">Signal</keyword>
<evidence type="ECO:0008006" key="4">
    <source>
        <dbReference type="Google" id="ProtNLM"/>
    </source>
</evidence>
<gene>
    <name evidence="2" type="ORF">FYJ85_15440</name>
</gene>
<evidence type="ECO:0000313" key="2">
    <source>
        <dbReference type="EMBL" id="MST98434.1"/>
    </source>
</evidence>
<name>A0A844G647_9BACT</name>
<reference evidence="2 3" key="1">
    <citation type="submission" date="2019-08" db="EMBL/GenBank/DDBJ databases">
        <title>In-depth cultivation of the pig gut microbiome towards novel bacterial diversity and tailored functional studies.</title>
        <authorList>
            <person name="Wylensek D."/>
            <person name="Hitch T.C.A."/>
            <person name="Clavel T."/>
        </authorList>
    </citation>
    <scope>NUCLEOTIDE SEQUENCE [LARGE SCALE GENOMIC DNA]</scope>
    <source>
        <strain evidence="2 3">BBE-744-WT-12</strain>
    </source>
</reference>